<dbReference type="AlphaFoldDB" id="A0A424FKU3"/>
<dbReference type="Pfam" id="PF13195">
    <property type="entry name" value="DUF4011"/>
    <property type="match status" value="1"/>
</dbReference>
<sequence length="261" mass="30433">MKRRVLSYEIYLVEIVFLILNIESSVKILQFVDGVPDKIYRTLLSDYGSKPGNILLAYVPLPKETDYPEIEDTKTLQDIDVKYHAKKLGISTKWETQVYADPNKKKIKMLNFKRYYIQICLNRLVRRISSKAKTAVEETGVNMLFLCTGFLKKSDANNSNISYDAPLITITIPIEIEHDKIINPQTGFANFYVKEDIIDNIYLQEKLKQFSITLPSFEKFHNEPEKYFSALTDILKDIKPEWKIQRYITMGFLSFGKMIMI</sequence>
<evidence type="ECO:0000313" key="2">
    <source>
        <dbReference type="Proteomes" id="UP000236895"/>
    </source>
</evidence>
<dbReference type="EMBL" id="PKRU02000035">
    <property type="protein sequence ID" value="RPD36760.1"/>
    <property type="molecule type" value="Genomic_DNA"/>
</dbReference>
<proteinExistence type="predicted"/>
<evidence type="ECO:0000313" key="1">
    <source>
        <dbReference type="EMBL" id="RPD36760.1"/>
    </source>
</evidence>
<dbReference type="RefSeq" id="WP_103847092.1">
    <property type="nucleotide sequence ID" value="NZ_PKRU02000035.1"/>
</dbReference>
<organism evidence="1 2">
    <name type="scientific">Candidatus Liberibacter solanacearum</name>
    <dbReference type="NCBI Taxonomy" id="556287"/>
    <lineage>
        <taxon>Bacteria</taxon>
        <taxon>Pseudomonadati</taxon>
        <taxon>Pseudomonadota</taxon>
        <taxon>Alphaproteobacteria</taxon>
        <taxon>Hyphomicrobiales</taxon>
        <taxon>Rhizobiaceae</taxon>
        <taxon>Liberibacter</taxon>
    </lineage>
</organism>
<accession>A0A424FKU3</accession>
<reference evidence="1 2" key="1">
    <citation type="submission" date="2018-11" db="EMBL/GenBank/DDBJ databases">
        <title>Genome Analysis of Haplotype D of Candidatus Liberibacter Solanacearum.</title>
        <authorList>
            <person name="Katsir L."/>
            <person name="Ruan Z."/>
            <person name="Santos Garcia D."/>
            <person name="Piasezky A."/>
            <person name="Jiang J."/>
            <person name="Sela N."/>
            <person name="Freilich S."/>
            <person name="Bahar O."/>
        </authorList>
    </citation>
    <scope>NUCLEOTIDE SEQUENCE [LARGE SCALE GENOMIC DNA]</scope>
    <source>
        <strain evidence="2">haplotype D1</strain>
    </source>
</reference>
<dbReference type="Proteomes" id="UP000236895">
    <property type="component" value="Unassembled WGS sequence"/>
</dbReference>
<comment type="caution">
    <text evidence="1">The sequence shown here is derived from an EMBL/GenBank/DDBJ whole genome shotgun (WGS) entry which is preliminary data.</text>
</comment>
<gene>
    <name evidence="1" type="ORF">C0030_006020</name>
</gene>
<protein>
    <submittedName>
        <fullName evidence="1">DUF4011 domain-containing protein</fullName>
    </submittedName>
</protein>
<dbReference type="InterPro" id="IPR025103">
    <property type="entry name" value="DUF4011"/>
</dbReference>
<name>A0A424FKU3_9HYPH</name>